<proteinExistence type="predicted"/>
<accession>A0A100IM84</accession>
<organism evidence="4 5">
    <name type="scientific">Aspergillus niger</name>
    <dbReference type="NCBI Taxonomy" id="5061"/>
    <lineage>
        <taxon>Eukaryota</taxon>
        <taxon>Fungi</taxon>
        <taxon>Dikarya</taxon>
        <taxon>Ascomycota</taxon>
        <taxon>Pezizomycotina</taxon>
        <taxon>Eurotiomycetes</taxon>
        <taxon>Eurotiomycetidae</taxon>
        <taxon>Eurotiales</taxon>
        <taxon>Aspergillaceae</taxon>
        <taxon>Aspergillus</taxon>
        <taxon>Aspergillus subgen. Circumdati</taxon>
    </lineage>
</organism>
<keyword evidence="2" id="KW-0732">Signal</keyword>
<gene>
    <name evidence="4" type="ORF">ABL_06444</name>
</gene>
<feature type="region of interest" description="Disordered" evidence="1">
    <location>
        <begin position="397"/>
        <end position="418"/>
    </location>
</feature>
<dbReference type="VEuPathDB" id="FungiDB:M747DRAFT_169619"/>
<comment type="caution">
    <text evidence="4">The sequence shown here is derived from an EMBL/GenBank/DDBJ whole genome shotgun (WGS) entry which is preliminary data.</text>
</comment>
<dbReference type="Pfam" id="PF09362">
    <property type="entry name" value="DUF1996"/>
    <property type="match status" value="1"/>
</dbReference>
<dbReference type="OrthoDB" id="74764at2759"/>
<feature type="signal peptide" evidence="2">
    <location>
        <begin position="1"/>
        <end position="20"/>
    </location>
</feature>
<reference evidence="5" key="1">
    <citation type="journal article" date="2016" name="Genome Announc.">
        <title>Draft genome sequence of Aspergillus niger strain An76.</title>
        <authorList>
            <person name="Gong W."/>
            <person name="Cheng Z."/>
            <person name="Zhang H."/>
            <person name="Liu L."/>
            <person name="Gao P."/>
            <person name="Wang L."/>
        </authorList>
    </citation>
    <scope>NUCLEOTIDE SEQUENCE [LARGE SCALE GENOMIC DNA]</scope>
    <source>
        <strain evidence="5">An76</strain>
    </source>
</reference>
<dbReference type="OMA" id="ANCKDGI"/>
<dbReference type="VEuPathDB" id="FungiDB:An09g05040"/>
<feature type="chain" id="PRO_5007087563" evidence="2">
    <location>
        <begin position="21"/>
        <end position="537"/>
    </location>
</feature>
<dbReference type="AlphaFoldDB" id="A0A100IM84"/>
<dbReference type="VEuPathDB" id="FungiDB:ASPNIDRAFT2_1161249"/>
<feature type="domain" description="DUF1996" evidence="3">
    <location>
        <begin position="36"/>
        <end position="281"/>
    </location>
</feature>
<evidence type="ECO:0000259" key="3">
    <source>
        <dbReference type="Pfam" id="PF09362"/>
    </source>
</evidence>
<evidence type="ECO:0000313" key="5">
    <source>
        <dbReference type="Proteomes" id="UP000068243"/>
    </source>
</evidence>
<name>A0A100IM84_ASPNG</name>
<dbReference type="PANTHER" id="PTHR43662">
    <property type="match status" value="1"/>
</dbReference>
<dbReference type="VEuPathDB" id="FungiDB:ATCC64974_9110"/>
<evidence type="ECO:0000256" key="1">
    <source>
        <dbReference type="SAM" id="MobiDB-lite"/>
    </source>
</evidence>
<dbReference type="InterPro" id="IPR018535">
    <property type="entry name" value="DUF1996"/>
</dbReference>
<dbReference type="PANTHER" id="PTHR43662:SF7">
    <property type="entry name" value="DUF1996 DOMAIN-CONTAINING PROTEIN"/>
    <property type="match status" value="1"/>
</dbReference>
<sequence>MRRNVALVACLVALSSVADAFWRLPCRGRSGVARIDPIMAPGKPSDHVHVVHGSGGFSMSSGETDLNNADCTSCGVKQDKSAYWAPALYFMHENGDAELVNEVGGMLAYYFLNGQNVTAFPENFRMIAGDPFLRNFPWPVPDPPKSEWSGNQSSQDALRQKALGFNCLDYSKSPEPSLGRHFLPNKTFMDEHCTDGVRFELMFPSCWNGKDVDSKDHRSHMAYPSLVMDGDCPDGFETRLVSLFYETIWDTYAFKDKQGTFVLANGDPTGYGYHGDFIYGWDDGVLQQAVNNCTNLSGRVEDCDLFHLQTDAEQAQCNFTMPEELKSENVYLHKGGLPNNIAIQYGPAYASPVRYTNTGHHTSAILPEPSIAIGASLDGATVDLGNIHIGVTLGAPSTTSTSTTLSTSTLPSTTQSSTSTTSAASAASAYFLQTTTSTTPTTTWTPTPTTAYVEGVVTQKIVYVEQEILILTDETGAPVTTETGGLETVSTSTSTVNKVVSTVVTTPTEPPAKRDDHSHSHSRHVHRRHRHGHAHRR</sequence>
<evidence type="ECO:0000313" key="4">
    <source>
        <dbReference type="EMBL" id="GAQ43783.1"/>
    </source>
</evidence>
<dbReference type="EMBL" id="BCMY01000010">
    <property type="protein sequence ID" value="GAQ43783.1"/>
    <property type="molecule type" value="Genomic_DNA"/>
</dbReference>
<feature type="region of interest" description="Disordered" evidence="1">
    <location>
        <begin position="504"/>
        <end position="537"/>
    </location>
</feature>
<dbReference type="Proteomes" id="UP000068243">
    <property type="component" value="Unassembled WGS sequence"/>
</dbReference>
<feature type="compositionally biased region" description="Basic residues" evidence="1">
    <location>
        <begin position="520"/>
        <end position="537"/>
    </location>
</feature>
<protein>
    <submittedName>
        <fullName evidence="4">Unnamed protein product</fullName>
    </submittedName>
</protein>
<evidence type="ECO:0000256" key="2">
    <source>
        <dbReference type="SAM" id="SignalP"/>
    </source>
</evidence>